<dbReference type="PANTHER" id="PTHR45691:SF6">
    <property type="entry name" value="PROTEIN DIAPHANOUS"/>
    <property type="match status" value="1"/>
</dbReference>
<dbReference type="InterPro" id="IPR015425">
    <property type="entry name" value="FH2_Formin"/>
</dbReference>
<dbReference type="GO" id="GO:0030041">
    <property type="term" value="P:actin filament polymerization"/>
    <property type="evidence" value="ECO:0007669"/>
    <property type="project" value="TreeGrafter"/>
</dbReference>
<sequence length="414" mass="46868">MNNIWGLKLVLTPDQHSIVLLLAQSLDPRKPSTVSEALKLLASLYLVPDRNDYEKAKQMKRSEEYEKKIVCVCVCECELLEIPKHEFEAKAADLKEKINLMAANGVVAHSPNKLPKVNIPMPTGPGGFPTPLVPAMGGHRPPPPPLILRLSPAPDMGGPPPPAMPIRMGGPCPLPMFTPIVPDLREKSFWFKCQEDKLVSEELLAELSSKFFSKPVKKEPKDSVDKAATLSKKKLRLKVLETKATQNGFHSLIRIAKHLSYEQVKICLLSYNTDTLYYHTRQQLIQYLQSAEQLKHLQDIEAKGEPLPAIEQFAVTIGKIKRLLPRLYSLHFKSIFDDQMKDVKLNVVARTAACNEVCNRKKFSKILKFILLMEFGIFYLTKLIDTKDVENKQTLLHYLIDVVEKKFPETLNLD</sequence>
<keyword evidence="3" id="KW-1185">Reference proteome</keyword>
<dbReference type="InterPro" id="IPR051412">
    <property type="entry name" value="Formin_Homology_Diaphanous_sf"/>
</dbReference>
<dbReference type="EnsemblMetazoa" id="GBRI033883-RA">
    <property type="protein sequence ID" value="GBRI033883-PA"/>
    <property type="gene ID" value="GBRI033883"/>
</dbReference>
<evidence type="ECO:0000259" key="1">
    <source>
        <dbReference type="PROSITE" id="PS51444"/>
    </source>
</evidence>
<dbReference type="AlphaFoldDB" id="A0A1A9WVD9"/>
<protein>
    <recommendedName>
        <fullName evidence="1">FH2 domain-containing protein</fullName>
    </recommendedName>
</protein>
<dbReference type="SUPFAM" id="SSF101447">
    <property type="entry name" value="Formin homology 2 domain (FH2 domain)"/>
    <property type="match status" value="1"/>
</dbReference>
<reference evidence="2" key="2">
    <citation type="submission" date="2020-05" db="UniProtKB">
        <authorList>
            <consortium name="EnsemblMetazoa"/>
        </authorList>
    </citation>
    <scope>IDENTIFICATION</scope>
    <source>
        <strain evidence="2">IAEA</strain>
    </source>
</reference>
<dbReference type="PROSITE" id="PS51444">
    <property type="entry name" value="FH2"/>
    <property type="match status" value="1"/>
</dbReference>
<proteinExistence type="predicted"/>
<dbReference type="Gene3D" id="1.20.58.2220">
    <property type="entry name" value="Formin, FH2 domain"/>
    <property type="match status" value="1"/>
</dbReference>
<reference evidence="3" key="1">
    <citation type="submission" date="2014-03" db="EMBL/GenBank/DDBJ databases">
        <authorList>
            <person name="Aksoy S."/>
            <person name="Warren W."/>
            <person name="Wilson R.K."/>
        </authorList>
    </citation>
    <scope>NUCLEOTIDE SEQUENCE [LARGE SCALE GENOMIC DNA]</scope>
    <source>
        <strain evidence="3">IAEA</strain>
    </source>
</reference>
<dbReference type="Gene3D" id="6.10.30.30">
    <property type="match status" value="1"/>
</dbReference>
<dbReference type="Pfam" id="PF02181">
    <property type="entry name" value="FH2"/>
    <property type="match status" value="1"/>
</dbReference>
<dbReference type="VEuPathDB" id="VectorBase:GBRI033883"/>
<dbReference type="Proteomes" id="UP000091820">
    <property type="component" value="Unassembled WGS sequence"/>
</dbReference>
<name>A0A1A9WVD9_9MUSC</name>
<accession>A0A1A9WVD9</accession>
<dbReference type="PANTHER" id="PTHR45691">
    <property type="entry name" value="PROTEIN DIAPHANOUS"/>
    <property type="match status" value="1"/>
</dbReference>
<dbReference type="GO" id="GO:0005884">
    <property type="term" value="C:actin filament"/>
    <property type="evidence" value="ECO:0007669"/>
    <property type="project" value="TreeGrafter"/>
</dbReference>
<dbReference type="InterPro" id="IPR042201">
    <property type="entry name" value="FH2_Formin_sf"/>
</dbReference>
<evidence type="ECO:0000313" key="2">
    <source>
        <dbReference type="EnsemblMetazoa" id="GBRI033883-PA"/>
    </source>
</evidence>
<organism evidence="2 3">
    <name type="scientific">Glossina brevipalpis</name>
    <dbReference type="NCBI Taxonomy" id="37001"/>
    <lineage>
        <taxon>Eukaryota</taxon>
        <taxon>Metazoa</taxon>
        <taxon>Ecdysozoa</taxon>
        <taxon>Arthropoda</taxon>
        <taxon>Hexapoda</taxon>
        <taxon>Insecta</taxon>
        <taxon>Pterygota</taxon>
        <taxon>Neoptera</taxon>
        <taxon>Endopterygota</taxon>
        <taxon>Diptera</taxon>
        <taxon>Brachycera</taxon>
        <taxon>Muscomorpha</taxon>
        <taxon>Hippoboscoidea</taxon>
        <taxon>Glossinidae</taxon>
        <taxon>Glossina</taxon>
    </lineage>
</organism>
<evidence type="ECO:0000313" key="3">
    <source>
        <dbReference type="Proteomes" id="UP000091820"/>
    </source>
</evidence>
<dbReference type="STRING" id="37001.A0A1A9WVD9"/>
<feature type="domain" description="FH2" evidence="1">
    <location>
        <begin position="162"/>
        <end position="414"/>
    </location>
</feature>